<gene>
    <name evidence="3" type="ORF">Rhow_000813</name>
</gene>
<evidence type="ECO:0000313" key="3">
    <source>
        <dbReference type="EMBL" id="GCE37929.1"/>
    </source>
</evidence>
<proteinExistence type="predicted"/>
<feature type="domain" description="Aldehyde dehydrogenase" evidence="2">
    <location>
        <begin position="10"/>
        <end position="121"/>
    </location>
</feature>
<protein>
    <submittedName>
        <fullName evidence="3">Aldehyde dehydrogenase</fullName>
    </submittedName>
</protein>
<dbReference type="Pfam" id="PF00171">
    <property type="entry name" value="Aldedh"/>
    <property type="match status" value="1"/>
</dbReference>
<dbReference type="RefSeq" id="WP_263973382.1">
    <property type="nucleotide sequence ID" value="NZ_BHYM01000013.1"/>
</dbReference>
<keyword evidence="4" id="KW-1185">Reference proteome</keyword>
<dbReference type="AlphaFoldDB" id="A0A402C2X0"/>
<dbReference type="PANTHER" id="PTHR43353:SF5">
    <property type="entry name" value="SUCCINATE-SEMIALDEHYDE DEHYDROGENASE, MITOCHONDRIAL"/>
    <property type="match status" value="1"/>
</dbReference>
<comment type="caution">
    <text evidence="3">The sequence shown here is derived from an EMBL/GenBank/DDBJ whole genome shotgun (WGS) entry which is preliminary data.</text>
</comment>
<dbReference type="InterPro" id="IPR016162">
    <property type="entry name" value="Ald_DH_N"/>
</dbReference>
<organism evidence="3 4">
    <name type="scientific">Rhodococcus wratislaviensis</name>
    <name type="common">Tsukamurella wratislaviensis</name>
    <dbReference type="NCBI Taxonomy" id="44752"/>
    <lineage>
        <taxon>Bacteria</taxon>
        <taxon>Bacillati</taxon>
        <taxon>Actinomycetota</taxon>
        <taxon>Actinomycetes</taxon>
        <taxon>Mycobacteriales</taxon>
        <taxon>Nocardiaceae</taxon>
        <taxon>Rhodococcus</taxon>
    </lineage>
</organism>
<dbReference type="SUPFAM" id="SSF53720">
    <property type="entry name" value="ALDH-like"/>
    <property type="match status" value="1"/>
</dbReference>
<keyword evidence="1" id="KW-0560">Oxidoreductase</keyword>
<dbReference type="InterPro" id="IPR015590">
    <property type="entry name" value="Aldehyde_DH_dom"/>
</dbReference>
<dbReference type="InterPro" id="IPR016161">
    <property type="entry name" value="Ald_DH/histidinol_DH"/>
</dbReference>
<dbReference type="PANTHER" id="PTHR43353">
    <property type="entry name" value="SUCCINATE-SEMIALDEHYDE DEHYDROGENASE, MITOCHONDRIAL"/>
    <property type="match status" value="1"/>
</dbReference>
<sequence length="131" mass="14302">MVNQLIGGEWVAAESGEWVEVENPARREVLALTPDSDESDSTRAVAAAKAARGPWKALAARDRGALLIKIAKDAEELPRIIASETGNDLRTQARGEAASGADIFRFYGQIASEQKVRDLPARREPRQLHRA</sequence>
<reference evidence="3 4" key="1">
    <citation type="submission" date="2018-11" db="EMBL/GenBank/DDBJ databases">
        <title>Microbial catabolism of amino acid.</title>
        <authorList>
            <person name="Hibi M."/>
            <person name="Ogawa J."/>
        </authorList>
    </citation>
    <scope>NUCLEOTIDE SEQUENCE [LARGE SCALE GENOMIC DNA]</scope>
    <source>
        <strain evidence="3 4">C31-06</strain>
    </source>
</reference>
<dbReference type="EMBL" id="BHYM01000013">
    <property type="protein sequence ID" value="GCE37929.1"/>
    <property type="molecule type" value="Genomic_DNA"/>
</dbReference>
<dbReference type="Gene3D" id="3.40.605.10">
    <property type="entry name" value="Aldehyde Dehydrogenase, Chain A, domain 1"/>
    <property type="match status" value="1"/>
</dbReference>
<dbReference type="InterPro" id="IPR050740">
    <property type="entry name" value="Aldehyde_DH_Superfamily"/>
</dbReference>
<evidence type="ECO:0000313" key="4">
    <source>
        <dbReference type="Proteomes" id="UP000287519"/>
    </source>
</evidence>
<dbReference type="Proteomes" id="UP000287519">
    <property type="component" value="Unassembled WGS sequence"/>
</dbReference>
<dbReference type="GO" id="GO:0004777">
    <property type="term" value="F:succinate-semialdehyde dehydrogenase (NAD+) activity"/>
    <property type="evidence" value="ECO:0007669"/>
    <property type="project" value="TreeGrafter"/>
</dbReference>
<name>A0A402C2X0_RHOWR</name>
<evidence type="ECO:0000259" key="2">
    <source>
        <dbReference type="Pfam" id="PF00171"/>
    </source>
</evidence>
<evidence type="ECO:0000256" key="1">
    <source>
        <dbReference type="ARBA" id="ARBA00023002"/>
    </source>
</evidence>
<dbReference type="GO" id="GO:0009450">
    <property type="term" value="P:gamma-aminobutyric acid catabolic process"/>
    <property type="evidence" value="ECO:0007669"/>
    <property type="project" value="TreeGrafter"/>
</dbReference>
<accession>A0A402C2X0</accession>